<gene>
    <name evidence="1" type="ORF">K1Y79_12765</name>
</gene>
<accession>A0ABS7GCY9</accession>
<dbReference type="EMBL" id="JAICCF010000002">
    <property type="protein sequence ID" value="MBW8685201.1"/>
    <property type="molecule type" value="Genomic_DNA"/>
</dbReference>
<organism evidence="1 2">
    <name type="scientific">Chitinophaga rhizophila</name>
    <dbReference type="NCBI Taxonomy" id="2866212"/>
    <lineage>
        <taxon>Bacteria</taxon>
        <taxon>Pseudomonadati</taxon>
        <taxon>Bacteroidota</taxon>
        <taxon>Chitinophagia</taxon>
        <taxon>Chitinophagales</taxon>
        <taxon>Chitinophagaceae</taxon>
        <taxon>Chitinophaga</taxon>
    </lineage>
</organism>
<evidence type="ECO:0000313" key="1">
    <source>
        <dbReference type="EMBL" id="MBW8685201.1"/>
    </source>
</evidence>
<sequence>MNKRNELKVMPAHIITEELNDQISNVVPDKEDFLIRESIRILARILLSAQMSEMNRVKVVNLSLPPKNEAA</sequence>
<reference evidence="1 2" key="1">
    <citation type="submission" date="2021-08" db="EMBL/GenBank/DDBJ databases">
        <title>The genome sequence of Chitinophaga sp. B61.</title>
        <authorList>
            <person name="Zhang X."/>
        </authorList>
    </citation>
    <scope>NUCLEOTIDE SEQUENCE [LARGE SCALE GENOMIC DNA]</scope>
    <source>
        <strain evidence="1 2">B61</strain>
    </source>
</reference>
<evidence type="ECO:0000313" key="2">
    <source>
        <dbReference type="Proteomes" id="UP000812961"/>
    </source>
</evidence>
<comment type="caution">
    <text evidence="1">The sequence shown here is derived from an EMBL/GenBank/DDBJ whole genome shotgun (WGS) entry which is preliminary data.</text>
</comment>
<proteinExistence type="predicted"/>
<dbReference type="Proteomes" id="UP000812961">
    <property type="component" value="Unassembled WGS sequence"/>
</dbReference>
<name>A0ABS7GCY9_9BACT</name>
<keyword evidence="2" id="KW-1185">Reference proteome</keyword>
<protein>
    <submittedName>
        <fullName evidence="1">Uncharacterized protein</fullName>
    </submittedName>
</protein>
<dbReference type="RefSeq" id="WP_220250419.1">
    <property type="nucleotide sequence ID" value="NZ_JAICCF010000002.1"/>
</dbReference>